<sequence>MSLERKTELQGVQPSQNKFGIQLYQVCEASSGYCLGLDVYAGNTLENTNYKFVNL</sequence>
<dbReference type="EMBL" id="JAIWYP010000005">
    <property type="protein sequence ID" value="KAH3829098.1"/>
    <property type="molecule type" value="Genomic_DNA"/>
</dbReference>
<dbReference type="Proteomes" id="UP000828390">
    <property type="component" value="Unassembled WGS sequence"/>
</dbReference>
<reference evidence="2" key="2">
    <citation type="submission" date="2020-11" db="EMBL/GenBank/DDBJ databases">
        <authorList>
            <person name="McCartney M.A."/>
            <person name="Auch B."/>
            <person name="Kono T."/>
            <person name="Mallez S."/>
            <person name="Becker A."/>
            <person name="Gohl D.M."/>
            <person name="Silverstein K.A.T."/>
            <person name="Koren S."/>
            <person name="Bechman K.B."/>
            <person name="Herman A."/>
            <person name="Abrahante J.E."/>
            <person name="Garbe J."/>
        </authorList>
    </citation>
    <scope>NUCLEOTIDE SEQUENCE</scope>
    <source>
        <strain evidence="2">Duluth1</strain>
        <tissue evidence="2">Whole animal</tissue>
    </source>
</reference>
<evidence type="ECO:0000313" key="2">
    <source>
        <dbReference type="EMBL" id="KAH3829099.1"/>
    </source>
</evidence>
<protein>
    <submittedName>
        <fullName evidence="2">Uncharacterized protein</fullName>
    </submittedName>
</protein>
<dbReference type="EMBL" id="JAIWYP010000005">
    <property type="protein sequence ID" value="KAH3829099.1"/>
    <property type="molecule type" value="Genomic_DNA"/>
</dbReference>
<evidence type="ECO:0000313" key="1">
    <source>
        <dbReference type="EMBL" id="KAH3829098.1"/>
    </source>
</evidence>
<evidence type="ECO:0000313" key="3">
    <source>
        <dbReference type="Proteomes" id="UP000828390"/>
    </source>
</evidence>
<name>A0A9D4JZR0_DREPO</name>
<organism evidence="2 3">
    <name type="scientific">Dreissena polymorpha</name>
    <name type="common">Zebra mussel</name>
    <name type="synonym">Mytilus polymorpha</name>
    <dbReference type="NCBI Taxonomy" id="45954"/>
    <lineage>
        <taxon>Eukaryota</taxon>
        <taxon>Metazoa</taxon>
        <taxon>Spiralia</taxon>
        <taxon>Lophotrochozoa</taxon>
        <taxon>Mollusca</taxon>
        <taxon>Bivalvia</taxon>
        <taxon>Autobranchia</taxon>
        <taxon>Heteroconchia</taxon>
        <taxon>Euheterodonta</taxon>
        <taxon>Imparidentia</taxon>
        <taxon>Neoheterodontei</taxon>
        <taxon>Myida</taxon>
        <taxon>Dreissenoidea</taxon>
        <taxon>Dreissenidae</taxon>
        <taxon>Dreissena</taxon>
    </lineage>
</organism>
<dbReference type="AlphaFoldDB" id="A0A9D4JZR0"/>
<accession>A0A9D4JZR0</accession>
<gene>
    <name evidence="1" type="ORF">DPMN_131086</name>
    <name evidence="2" type="ORF">DPMN_131087</name>
</gene>
<reference evidence="2" key="1">
    <citation type="journal article" date="2019" name="bioRxiv">
        <title>The Genome of the Zebra Mussel, Dreissena polymorpha: A Resource for Invasive Species Research.</title>
        <authorList>
            <person name="McCartney M.A."/>
            <person name="Auch B."/>
            <person name="Kono T."/>
            <person name="Mallez S."/>
            <person name="Zhang Y."/>
            <person name="Obille A."/>
            <person name="Becker A."/>
            <person name="Abrahante J.E."/>
            <person name="Garbe J."/>
            <person name="Badalamenti J.P."/>
            <person name="Herman A."/>
            <person name="Mangelson H."/>
            <person name="Liachko I."/>
            <person name="Sullivan S."/>
            <person name="Sone E.D."/>
            <person name="Koren S."/>
            <person name="Silverstein K.A.T."/>
            <person name="Beckman K.B."/>
            <person name="Gohl D.M."/>
        </authorList>
    </citation>
    <scope>NUCLEOTIDE SEQUENCE</scope>
    <source>
        <strain evidence="2">Duluth1</strain>
        <tissue evidence="2">Whole animal</tissue>
    </source>
</reference>
<proteinExistence type="predicted"/>
<comment type="caution">
    <text evidence="2">The sequence shown here is derived from an EMBL/GenBank/DDBJ whole genome shotgun (WGS) entry which is preliminary data.</text>
</comment>
<keyword evidence="3" id="KW-1185">Reference proteome</keyword>